<dbReference type="Proteomes" id="UP000094336">
    <property type="component" value="Unassembled WGS sequence"/>
</dbReference>
<feature type="compositionally biased region" description="Acidic residues" evidence="1">
    <location>
        <begin position="22"/>
        <end position="60"/>
    </location>
</feature>
<reference evidence="3" key="1">
    <citation type="submission" date="2016-05" db="EMBL/GenBank/DDBJ databases">
        <title>Comparative genomics of biotechnologically important yeasts.</title>
        <authorList>
            <consortium name="DOE Joint Genome Institute"/>
            <person name="Riley R."/>
            <person name="Haridas S."/>
            <person name="Wolfe K.H."/>
            <person name="Lopes M.R."/>
            <person name="Hittinger C.T."/>
            <person name="Goker M."/>
            <person name="Salamov A."/>
            <person name="Wisecaver J."/>
            <person name="Long T.M."/>
            <person name="Aerts A.L."/>
            <person name="Barry K."/>
            <person name="Choi C."/>
            <person name="Clum A."/>
            <person name="Coughlan A.Y."/>
            <person name="Deshpande S."/>
            <person name="Douglass A.P."/>
            <person name="Hanson S.J."/>
            <person name="Klenk H.-P."/>
            <person name="Labutti K."/>
            <person name="Lapidus A."/>
            <person name="Lindquist E."/>
            <person name="Lipzen A."/>
            <person name="Meier-Kolthoff J.P."/>
            <person name="Ohm R.A."/>
            <person name="Otillar R.P."/>
            <person name="Pangilinan J."/>
            <person name="Peng Y."/>
            <person name="Rokas A."/>
            <person name="Rosa C.A."/>
            <person name="Scheuner C."/>
            <person name="Sibirny A.A."/>
            <person name="Slot J.C."/>
            <person name="Stielow J.B."/>
            <person name="Sun H."/>
            <person name="Kurtzman C.P."/>
            <person name="Blackwell M."/>
            <person name="Grigoriev I.V."/>
            <person name="Jeffries T.W."/>
        </authorList>
    </citation>
    <scope>NUCLEOTIDE SEQUENCE [LARGE SCALE GENOMIC DNA]</scope>
    <source>
        <strain evidence="3">NRRL Y-12698</strain>
    </source>
</reference>
<dbReference type="SUPFAM" id="SSF50978">
    <property type="entry name" value="WD40 repeat-like"/>
    <property type="match status" value="1"/>
</dbReference>
<keyword evidence="3" id="KW-1185">Reference proteome</keyword>
<dbReference type="InterPro" id="IPR015943">
    <property type="entry name" value="WD40/YVTN_repeat-like_dom_sf"/>
</dbReference>
<proteinExistence type="predicted"/>
<accession>A0A1E3QV94</accession>
<dbReference type="GeneID" id="30145775"/>
<dbReference type="Gene3D" id="2.130.10.10">
    <property type="entry name" value="YVTN repeat-like/Quinoprotein amine dehydrogenase"/>
    <property type="match status" value="1"/>
</dbReference>
<protein>
    <submittedName>
        <fullName evidence="2">Uncharacterized protein</fullName>
    </submittedName>
</protein>
<dbReference type="OrthoDB" id="4703at2759"/>
<organism evidence="2 3">
    <name type="scientific">Babjeviella inositovora NRRL Y-12698</name>
    <dbReference type="NCBI Taxonomy" id="984486"/>
    <lineage>
        <taxon>Eukaryota</taxon>
        <taxon>Fungi</taxon>
        <taxon>Dikarya</taxon>
        <taxon>Ascomycota</taxon>
        <taxon>Saccharomycotina</taxon>
        <taxon>Pichiomycetes</taxon>
        <taxon>Serinales incertae sedis</taxon>
        <taxon>Babjeviella</taxon>
    </lineage>
</organism>
<dbReference type="InterPro" id="IPR036322">
    <property type="entry name" value="WD40_repeat_dom_sf"/>
</dbReference>
<dbReference type="RefSeq" id="XP_018986909.1">
    <property type="nucleotide sequence ID" value="XM_019127922.1"/>
</dbReference>
<name>A0A1E3QV94_9ASCO</name>
<dbReference type="AlphaFoldDB" id="A0A1E3QV94"/>
<gene>
    <name evidence="2" type="ORF">BABINDRAFT_159853</name>
</gene>
<dbReference type="EMBL" id="KV454427">
    <property type="protein sequence ID" value="ODQ81581.1"/>
    <property type="molecule type" value="Genomic_DNA"/>
</dbReference>
<evidence type="ECO:0000313" key="3">
    <source>
        <dbReference type="Proteomes" id="UP000094336"/>
    </source>
</evidence>
<sequence length="599" mass="65731">MARPRRNRTAVNYSLAGATDDYSSDEFDPTNHDDDDDDEMDDEIPDELEPDDEQDEEEEEIRPRIKQRARPKPIGKVSLVSYIAPDTTALAARKVTKTVAAKPRAKTQETIRNRMLVSFGSNREKLAHVTELRVDWERIMFGVDDSLCAAPAPWGAAEFQDATLEPITAEEVRARISLKGEIQVGVNLGAPVGITTEAAVPFPQEVADQEREGVFVYAGGMVTELSWRETISDTHANSVNGVSSTSPAYLAVAVTDITSPVDPRLASNHAHSYTSALRIYRHDSTGIVLHLSYLLEYGAVWNLRWVRTVRAGLGVLAFACKDGCVRFLKLPDTPGHFHVRSPSLEISLPDQLLTSFDLFTDKLIAGTNRGYLCEFPFTGTASSFAYPLHTELVHSVTCATNAYANELVLSLAMDLNTSLVDLRDIRASNVVMRMKLLQASAAYVPQLHAFVITEGAYPVRVFSERISVPGSVLMKHDSSASCVAASARHPMTLSGGADGCVKITNVLRKLMNKKKSPADLYQVLNLWRVEYAAARDVFRVDLAFTTETVKNGEVATSAPVYPHAVNVSSISWNQSPGAAAWYAVAFSSGLIIVERLTRK</sequence>
<evidence type="ECO:0000256" key="1">
    <source>
        <dbReference type="SAM" id="MobiDB-lite"/>
    </source>
</evidence>
<feature type="region of interest" description="Disordered" evidence="1">
    <location>
        <begin position="1"/>
        <end position="70"/>
    </location>
</feature>
<dbReference type="STRING" id="984486.A0A1E3QV94"/>
<evidence type="ECO:0000313" key="2">
    <source>
        <dbReference type="EMBL" id="ODQ81581.1"/>
    </source>
</evidence>